<dbReference type="AlphaFoldDB" id="A0A811NE20"/>
<reference evidence="2" key="1">
    <citation type="submission" date="2020-10" db="EMBL/GenBank/DDBJ databases">
        <authorList>
            <person name="Han B."/>
            <person name="Lu T."/>
            <person name="Zhao Q."/>
            <person name="Huang X."/>
            <person name="Zhao Y."/>
        </authorList>
    </citation>
    <scope>NUCLEOTIDE SEQUENCE</scope>
</reference>
<accession>A0A811NE20</accession>
<sequence>MEGTPTQHAEERRRGKAAPRGSKCRAGTRGSLARTPVDDRRRTTGGAVAVALGGAAWRAKERGRAGAVEQQEQRDTGGLRAEVGAARTPARRCGCGESPWSSSVRRRRGATVAPAVAFLGFQGMVMASTCACFKADDPWTKRGRATGGTAGDQTGSKHHTLVQGWPRRHMQQQTATRAAARAEHGNVRYSGNIDSGTALHCWQTIGGAVVTNHIAAGRYRTCSHHPCKLVKSHPGAGR</sequence>
<dbReference type="Proteomes" id="UP000604825">
    <property type="component" value="Unassembled WGS sequence"/>
</dbReference>
<keyword evidence="3" id="KW-1185">Reference proteome</keyword>
<feature type="region of interest" description="Disordered" evidence="1">
    <location>
        <begin position="1"/>
        <end position="44"/>
    </location>
</feature>
<name>A0A811NE20_9POAL</name>
<proteinExistence type="predicted"/>
<comment type="caution">
    <text evidence="2">The sequence shown here is derived from an EMBL/GenBank/DDBJ whole genome shotgun (WGS) entry which is preliminary data.</text>
</comment>
<dbReference type="EMBL" id="CAJGYO010000003">
    <property type="protein sequence ID" value="CAD6220419.1"/>
    <property type="molecule type" value="Genomic_DNA"/>
</dbReference>
<gene>
    <name evidence="2" type="ORF">NCGR_LOCUS13893</name>
</gene>
<organism evidence="2 3">
    <name type="scientific">Miscanthus lutarioriparius</name>
    <dbReference type="NCBI Taxonomy" id="422564"/>
    <lineage>
        <taxon>Eukaryota</taxon>
        <taxon>Viridiplantae</taxon>
        <taxon>Streptophyta</taxon>
        <taxon>Embryophyta</taxon>
        <taxon>Tracheophyta</taxon>
        <taxon>Spermatophyta</taxon>
        <taxon>Magnoliopsida</taxon>
        <taxon>Liliopsida</taxon>
        <taxon>Poales</taxon>
        <taxon>Poaceae</taxon>
        <taxon>PACMAD clade</taxon>
        <taxon>Panicoideae</taxon>
        <taxon>Andropogonodae</taxon>
        <taxon>Andropogoneae</taxon>
        <taxon>Saccharinae</taxon>
        <taxon>Miscanthus</taxon>
    </lineage>
</organism>
<evidence type="ECO:0000313" key="3">
    <source>
        <dbReference type="Proteomes" id="UP000604825"/>
    </source>
</evidence>
<evidence type="ECO:0000256" key="1">
    <source>
        <dbReference type="SAM" id="MobiDB-lite"/>
    </source>
</evidence>
<evidence type="ECO:0000313" key="2">
    <source>
        <dbReference type="EMBL" id="CAD6220419.1"/>
    </source>
</evidence>
<protein>
    <submittedName>
        <fullName evidence="2">Uncharacterized protein</fullName>
    </submittedName>
</protein>